<reference evidence="1" key="2">
    <citation type="journal article" date="2019" name="IMA Fungus">
        <title>Genome sequencing and comparison of five Tilletia species to identify candidate genes for the detection of regulated species infecting wheat.</title>
        <authorList>
            <person name="Nguyen H.D.T."/>
            <person name="Sultana T."/>
            <person name="Kesanakurti P."/>
            <person name="Hambleton S."/>
        </authorList>
    </citation>
    <scope>NUCLEOTIDE SEQUENCE</scope>
    <source>
        <strain evidence="1">DAOMC 236426</strain>
    </source>
</reference>
<gene>
    <name evidence="1" type="ORF">A4X06_0g7006</name>
</gene>
<proteinExistence type="predicted"/>
<evidence type="ECO:0000313" key="2">
    <source>
        <dbReference type="Proteomes" id="UP000077684"/>
    </source>
</evidence>
<organism evidence="1 2">
    <name type="scientific">Tilletia controversa</name>
    <name type="common">dwarf bunt fungus</name>
    <dbReference type="NCBI Taxonomy" id="13291"/>
    <lineage>
        <taxon>Eukaryota</taxon>
        <taxon>Fungi</taxon>
        <taxon>Dikarya</taxon>
        <taxon>Basidiomycota</taxon>
        <taxon>Ustilaginomycotina</taxon>
        <taxon>Exobasidiomycetes</taxon>
        <taxon>Tilletiales</taxon>
        <taxon>Tilletiaceae</taxon>
        <taxon>Tilletia</taxon>
    </lineage>
</organism>
<name>A0A8X7MNZ7_9BASI</name>
<dbReference type="AlphaFoldDB" id="A0A8X7MNZ7"/>
<dbReference type="Proteomes" id="UP000077684">
    <property type="component" value="Unassembled WGS sequence"/>
</dbReference>
<dbReference type="Gene3D" id="3.40.50.1820">
    <property type="entry name" value="alpha/beta hydrolase"/>
    <property type="match status" value="1"/>
</dbReference>
<accession>A0A8X7MNZ7</accession>
<sequence>MSNPVHDAIKTIVILISDFYHLTNHPGDVDHHRGKSTYGGRGVGNTELPGSEKIAASAKSGNVLNICPFGDWVCQDSNDAGHESRSSTRALHTHAVLRRHPNLLRPPSQDYRAGLLRARSPSSDEHRPSFQDTARRVRDSACSRGEFGILLLRAVVQRTSLRTPKRDINGLIARIHRGGTSRYTPGTNLR</sequence>
<dbReference type="EMBL" id="LWDE02001124">
    <property type="protein sequence ID" value="KAE8242328.1"/>
    <property type="molecule type" value="Genomic_DNA"/>
</dbReference>
<reference evidence="1" key="1">
    <citation type="submission" date="2016-04" db="EMBL/GenBank/DDBJ databases">
        <authorList>
            <person name="Nguyen H.D."/>
            <person name="Samba Siva P."/>
            <person name="Cullis J."/>
            <person name="Levesque C.A."/>
            <person name="Hambleton S."/>
        </authorList>
    </citation>
    <scope>NUCLEOTIDE SEQUENCE</scope>
    <source>
        <strain evidence="1">DAOMC 236426</strain>
    </source>
</reference>
<protein>
    <submittedName>
        <fullName evidence="1">Uncharacterized protein</fullName>
    </submittedName>
</protein>
<keyword evidence="2" id="KW-1185">Reference proteome</keyword>
<dbReference type="InterPro" id="IPR029058">
    <property type="entry name" value="AB_hydrolase_fold"/>
</dbReference>
<evidence type="ECO:0000313" key="1">
    <source>
        <dbReference type="EMBL" id="KAE8242328.1"/>
    </source>
</evidence>
<comment type="caution">
    <text evidence="1">The sequence shown here is derived from an EMBL/GenBank/DDBJ whole genome shotgun (WGS) entry which is preliminary data.</text>
</comment>